<accession>A0A0D7BTH7</accession>
<evidence type="ECO:0000259" key="6">
    <source>
        <dbReference type="Pfam" id="PF21639"/>
    </source>
</evidence>
<feature type="domain" description="Origin recognition complex subunit 5 C-terminal" evidence="5">
    <location>
        <begin position="358"/>
        <end position="517"/>
    </location>
</feature>
<organism evidence="7 8">
    <name type="scientific">Cylindrobasidium torrendii FP15055 ss-10</name>
    <dbReference type="NCBI Taxonomy" id="1314674"/>
    <lineage>
        <taxon>Eukaryota</taxon>
        <taxon>Fungi</taxon>
        <taxon>Dikarya</taxon>
        <taxon>Basidiomycota</taxon>
        <taxon>Agaricomycotina</taxon>
        <taxon>Agaricomycetes</taxon>
        <taxon>Agaricomycetidae</taxon>
        <taxon>Agaricales</taxon>
        <taxon>Marasmiineae</taxon>
        <taxon>Physalacriaceae</taxon>
        <taxon>Cylindrobasidium</taxon>
    </lineage>
</organism>
<dbReference type="PANTHER" id="PTHR12705:SF0">
    <property type="entry name" value="ORIGIN RECOGNITION COMPLEX SUBUNIT 5"/>
    <property type="match status" value="1"/>
</dbReference>
<keyword evidence="2" id="KW-0235">DNA replication</keyword>
<dbReference type="STRING" id="1314674.A0A0D7BTH7"/>
<reference evidence="7 8" key="1">
    <citation type="journal article" date="2015" name="Fungal Genet. Biol.">
        <title>Evolution of novel wood decay mechanisms in Agaricales revealed by the genome sequences of Fistulina hepatica and Cylindrobasidium torrendii.</title>
        <authorList>
            <person name="Floudas D."/>
            <person name="Held B.W."/>
            <person name="Riley R."/>
            <person name="Nagy L.G."/>
            <person name="Koehler G."/>
            <person name="Ransdell A.S."/>
            <person name="Younus H."/>
            <person name="Chow J."/>
            <person name="Chiniquy J."/>
            <person name="Lipzen A."/>
            <person name="Tritt A."/>
            <person name="Sun H."/>
            <person name="Haridas S."/>
            <person name="LaButti K."/>
            <person name="Ohm R.A."/>
            <person name="Kues U."/>
            <person name="Blanchette R.A."/>
            <person name="Grigoriev I.V."/>
            <person name="Minto R.E."/>
            <person name="Hibbett D.S."/>
        </authorList>
    </citation>
    <scope>NUCLEOTIDE SEQUENCE [LARGE SCALE GENOMIC DNA]</scope>
    <source>
        <strain evidence="7 8">FP15055 ss-10</strain>
    </source>
</reference>
<evidence type="ECO:0000256" key="1">
    <source>
        <dbReference type="ARBA" id="ARBA00004123"/>
    </source>
</evidence>
<dbReference type="PANTHER" id="PTHR12705">
    <property type="entry name" value="ORIGIN RECOGNITION COMPLEX SUBUNIT 5"/>
    <property type="match status" value="1"/>
</dbReference>
<feature type="domain" description="ORC5 lid" evidence="6">
    <location>
        <begin position="224"/>
        <end position="303"/>
    </location>
</feature>
<dbReference type="InterPro" id="IPR048866">
    <property type="entry name" value="ORC5_lid"/>
</dbReference>
<dbReference type="GO" id="GO:0005664">
    <property type="term" value="C:nuclear origin of replication recognition complex"/>
    <property type="evidence" value="ECO:0007669"/>
    <property type="project" value="TreeGrafter"/>
</dbReference>
<evidence type="ECO:0000259" key="5">
    <source>
        <dbReference type="Pfam" id="PF14630"/>
    </source>
</evidence>
<dbReference type="AlphaFoldDB" id="A0A0D7BTH7"/>
<comment type="subcellular location">
    <subcellularLocation>
        <location evidence="1">Nucleus</location>
    </subcellularLocation>
</comment>
<evidence type="ECO:0000256" key="4">
    <source>
        <dbReference type="SAM" id="MobiDB-lite"/>
    </source>
</evidence>
<evidence type="ECO:0008006" key="9">
    <source>
        <dbReference type="Google" id="ProtNLM"/>
    </source>
</evidence>
<dbReference type="EMBL" id="KN880435">
    <property type="protein sequence ID" value="KIY73479.1"/>
    <property type="molecule type" value="Genomic_DNA"/>
</dbReference>
<dbReference type="InterPro" id="IPR047088">
    <property type="entry name" value="ORC5_C"/>
</dbReference>
<dbReference type="OrthoDB" id="365981at2759"/>
<keyword evidence="3" id="KW-0539">Nucleus</keyword>
<dbReference type="InterPro" id="IPR020796">
    <property type="entry name" value="ORC5"/>
</dbReference>
<evidence type="ECO:0000256" key="2">
    <source>
        <dbReference type="ARBA" id="ARBA00022705"/>
    </source>
</evidence>
<evidence type="ECO:0000313" key="7">
    <source>
        <dbReference type="EMBL" id="KIY73479.1"/>
    </source>
</evidence>
<dbReference type="GO" id="GO:0003688">
    <property type="term" value="F:DNA replication origin binding"/>
    <property type="evidence" value="ECO:0007669"/>
    <property type="project" value="TreeGrafter"/>
</dbReference>
<evidence type="ECO:0000313" key="8">
    <source>
        <dbReference type="Proteomes" id="UP000054007"/>
    </source>
</evidence>
<dbReference type="Pfam" id="PF14630">
    <property type="entry name" value="ORC5_C"/>
    <property type="match status" value="1"/>
</dbReference>
<name>A0A0D7BTH7_9AGAR</name>
<protein>
    <recommendedName>
        <fullName evidence="9">Origin recognition complex subunit 5</fullName>
    </recommendedName>
</protein>
<keyword evidence="8" id="KW-1185">Reference proteome</keyword>
<proteinExistence type="predicted"/>
<dbReference type="Proteomes" id="UP000054007">
    <property type="component" value="Unassembled WGS sequence"/>
</dbReference>
<evidence type="ECO:0000256" key="3">
    <source>
        <dbReference type="ARBA" id="ARBA00023242"/>
    </source>
</evidence>
<dbReference type="GO" id="GO:0006270">
    <property type="term" value="P:DNA replication initiation"/>
    <property type="evidence" value="ECO:0007669"/>
    <property type="project" value="TreeGrafter"/>
</dbReference>
<gene>
    <name evidence="7" type="ORF">CYLTODRAFT_416852</name>
</gene>
<sequence>MTRVIHQEILQDISLLLTYAKLPFIFICDPISPRCTAQALSATLSTLSADIRFVSINAIECFTAKVLYDSVLNGLAQWVPMWEAGCANWPGTEDFQKKYSESFDAFVHGLRALKNANDKANDGEGKRMVIVVEQAERLSSSLEDILVPLTRLAEIARIDLSLVFVSATGWTDIQPSLGAAQDPFLIDIPAPSKDSTVEYMMNVFAECQQQEQLNAYHPALMPTYQQFAVILYDICTHFTKDPDELVYISAGRWPGFIQPVLDEYNKRAGDAQRHPFAAPPPETFMRLVSFFKDSFGAALEHLYPRLTDSEAWAEANQPNEDALVHAFPAYRTDGSPTRRKTAVTVSDPAASNDRYRELPRMSKFVLVAAYIASMNPAKSDLRMFGRGLDEKKRKRKRVVGNTKTKKQSDKPTKIPQRFLGPAVFPMDRMLAILGALLEDNDDITFQDEDFTIPGERTDMEVGRVAVYTTMTNLTSAQLLQQTSSADKIDGPPTFKCGISHEVAYRLAKDLKIVLKDLLWEA</sequence>
<dbReference type="Pfam" id="PF21639">
    <property type="entry name" value="ORC5_lid"/>
    <property type="match status" value="1"/>
</dbReference>
<feature type="region of interest" description="Disordered" evidence="4">
    <location>
        <begin position="392"/>
        <end position="417"/>
    </location>
</feature>